<comment type="caution">
    <text evidence="7">The sequence shown here is derived from an EMBL/GenBank/DDBJ whole genome shotgun (WGS) entry which is preliminary data.</text>
</comment>
<organism evidence="7 12">
    <name type="scientific">Cafeteria roenbergensis</name>
    <name type="common">Marine flagellate</name>
    <dbReference type="NCBI Taxonomy" id="33653"/>
    <lineage>
        <taxon>Eukaryota</taxon>
        <taxon>Sar</taxon>
        <taxon>Stramenopiles</taxon>
        <taxon>Bigyra</taxon>
        <taxon>Opalozoa</taxon>
        <taxon>Bicosoecida</taxon>
        <taxon>Cafeteriaceae</taxon>
        <taxon>Cafeteria</taxon>
    </lineage>
</organism>
<accession>A0A5A8CC26</accession>
<evidence type="ECO:0000313" key="9">
    <source>
        <dbReference type="EMBL" id="KAA0170091.1"/>
    </source>
</evidence>
<dbReference type="GO" id="GO:0007188">
    <property type="term" value="P:adenylate cyclase-modulating G protein-coupled receptor signaling pathway"/>
    <property type="evidence" value="ECO:0007669"/>
    <property type="project" value="TreeGrafter"/>
</dbReference>
<evidence type="ECO:0000256" key="2">
    <source>
        <dbReference type="ARBA" id="ARBA00022741"/>
    </source>
</evidence>
<evidence type="ECO:0000256" key="1">
    <source>
        <dbReference type="ARBA" id="ARBA00022723"/>
    </source>
</evidence>
<evidence type="ECO:0000313" key="13">
    <source>
        <dbReference type="Proteomes" id="UP000324907"/>
    </source>
</evidence>
<dbReference type="AlphaFoldDB" id="A0A5A8CC26"/>
<keyword evidence="1 6" id="KW-0479">Metal-binding</keyword>
<evidence type="ECO:0000313" key="11">
    <source>
        <dbReference type="Proteomes" id="UP000322899"/>
    </source>
</evidence>
<feature type="binding site" evidence="5">
    <location>
        <begin position="166"/>
        <end position="172"/>
    </location>
    <ligand>
        <name>GTP</name>
        <dbReference type="ChEBI" id="CHEBI:37565"/>
    </ligand>
</feature>
<dbReference type="PROSITE" id="PS51882">
    <property type="entry name" value="G_ALPHA"/>
    <property type="match status" value="1"/>
</dbReference>
<evidence type="ECO:0000313" key="8">
    <source>
        <dbReference type="EMBL" id="KAA0164433.1"/>
    </source>
</evidence>
<keyword evidence="2 5" id="KW-0547">Nucleotide-binding</keyword>
<dbReference type="PANTHER" id="PTHR10218">
    <property type="entry name" value="GTP-BINDING PROTEIN ALPHA SUBUNIT"/>
    <property type="match status" value="1"/>
</dbReference>
<dbReference type="CDD" id="cd00066">
    <property type="entry name" value="G-alpha"/>
    <property type="match status" value="1"/>
</dbReference>
<dbReference type="InterPro" id="IPR001019">
    <property type="entry name" value="Gprotein_alpha_su"/>
</dbReference>
<dbReference type="Gene3D" id="3.40.50.300">
    <property type="entry name" value="P-loop containing nucleotide triphosphate hydrolases"/>
    <property type="match status" value="1"/>
</dbReference>
<dbReference type="EMBL" id="VLTM01000017">
    <property type="protein sequence ID" value="KAA0164433.1"/>
    <property type="molecule type" value="Genomic_DNA"/>
</dbReference>
<dbReference type="SUPFAM" id="SSF47895">
    <property type="entry name" value="Transducin (alpha subunit), insertion domain"/>
    <property type="match status" value="1"/>
</dbReference>
<dbReference type="PANTHER" id="PTHR10218:SF302">
    <property type="entry name" value="GUANINE NUCLEOTIDE-BINDING PROTEIN ALPHA-5 SUBUNIT"/>
    <property type="match status" value="1"/>
</dbReference>
<dbReference type="Proteomes" id="UP000322899">
    <property type="component" value="Unassembled WGS sequence"/>
</dbReference>
<evidence type="ECO:0000313" key="10">
    <source>
        <dbReference type="EMBL" id="KAA0172456.1"/>
    </source>
</evidence>
<name>A0A5A8CC26_CAFRO</name>
<dbReference type="GO" id="GO:0005525">
    <property type="term" value="F:GTP binding"/>
    <property type="evidence" value="ECO:0007669"/>
    <property type="project" value="UniProtKB-KW"/>
</dbReference>
<keyword evidence="6" id="KW-0460">Magnesium</keyword>
<keyword evidence="3 5" id="KW-0342">GTP-binding</keyword>
<dbReference type="GO" id="GO:0001664">
    <property type="term" value="F:G protein-coupled receptor binding"/>
    <property type="evidence" value="ECO:0007669"/>
    <property type="project" value="TreeGrafter"/>
</dbReference>
<evidence type="ECO:0000313" key="12">
    <source>
        <dbReference type="Proteomes" id="UP000323011"/>
    </source>
</evidence>
<dbReference type="GO" id="GO:0031683">
    <property type="term" value="F:G-protein beta/gamma-subunit complex binding"/>
    <property type="evidence" value="ECO:0007669"/>
    <property type="project" value="InterPro"/>
</dbReference>
<dbReference type="Proteomes" id="UP000325113">
    <property type="component" value="Unassembled WGS sequence"/>
</dbReference>
<feature type="binding site" evidence="5">
    <location>
        <begin position="260"/>
        <end position="263"/>
    </location>
    <ligand>
        <name>GTP</name>
        <dbReference type="ChEBI" id="CHEBI:37565"/>
    </ligand>
</feature>
<dbReference type="GO" id="GO:0003924">
    <property type="term" value="F:GTPase activity"/>
    <property type="evidence" value="ECO:0007669"/>
    <property type="project" value="InterPro"/>
</dbReference>
<dbReference type="Proteomes" id="UP000323011">
    <property type="component" value="Unassembled WGS sequence"/>
</dbReference>
<dbReference type="InterPro" id="IPR011025">
    <property type="entry name" value="GproteinA_insert"/>
</dbReference>
<dbReference type="Gene3D" id="1.10.400.10">
    <property type="entry name" value="GI Alpha 1, domain 2-like"/>
    <property type="match status" value="1"/>
</dbReference>
<dbReference type="Pfam" id="PF00503">
    <property type="entry name" value="G-alpha"/>
    <property type="match status" value="1"/>
</dbReference>
<evidence type="ECO:0000256" key="4">
    <source>
        <dbReference type="ARBA" id="ARBA00023224"/>
    </source>
</evidence>
<evidence type="ECO:0000256" key="3">
    <source>
        <dbReference type="ARBA" id="ARBA00023134"/>
    </source>
</evidence>
<keyword evidence="4" id="KW-0807">Transducer</keyword>
<reference evidence="11 12" key="1">
    <citation type="submission" date="2019-07" db="EMBL/GenBank/DDBJ databases">
        <title>Genomes of Cafeteria roenbergensis.</title>
        <authorList>
            <person name="Fischer M.G."/>
            <person name="Hackl T."/>
            <person name="Roman M."/>
        </authorList>
    </citation>
    <scope>NUCLEOTIDE SEQUENCE [LARGE SCALE GENOMIC DNA]</scope>
    <source>
        <strain evidence="7 12">BVI</strain>
        <strain evidence="8 14">Cflag</strain>
        <strain evidence="10 11">E4-10P</strain>
        <strain evidence="9 13">RCC970-E3</strain>
    </source>
</reference>
<dbReference type="SUPFAM" id="SSF52540">
    <property type="entry name" value="P-loop containing nucleoside triphosphate hydrolases"/>
    <property type="match status" value="1"/>
</dbReference>
<dbReference type="GO" id="GO:0005834">
    <property type="term" value="C:heterotrimeric G-protein complex"/>
    <property type="evidence" value="ECO:0007669"/>
    <property type="project" value="TreeGrafter"/>
</dbReference>
<feature type="binding site" evidence="6">
    <location>
        <position position="172"/>
    </location>
    <ligand>
        <name>Mg(2+)</name>
        <dbReference type="ChEBI" id="CHEBI:18420"/>
    </ligand>
</feature>
<dbReference type="GO" id="GO:0046872">
    <property type="term" value="F:metal ion binding"/>
    <property type="evidence" value="ECO:0007669"/>
    <property type="project" value="UniProtKB-KW"/>
</dbReference>
<dbReference type="OrthoDB" id="5817230at2759"/>
<keyword evidence="12" id="KW-1185">Reference proteome</keyword>
<evidence type="ECO:0000256" key="5">
    <source>
        <dbReference type="PIRSR" id="PIRSR601019-1"/>
    </source>
</evidence>
<dbReference type="EMBL" id="VLTN01000036">
    <property type="protein sequence ID" value="KAA0150199.1"/>
    <property type="molecule type" value="Genomic_DNA"/>
</dbReference>
<dbReference type="GO" id="GO:0005737">
    <property type="term" value="C:cytoplasm"/>
    <property type="evidence" value="ECO:0007669"/>
    <property type="project" value="TreeGrafter"/>
</dbReference>
<evidence type="ECO:0000256" key="6">
    <source>
        <dbReference type="PIRSR" id="PIRSR601019-2"/>
    </source>
</evidence>
<dbReference type="EMBL" id="VLTO01000048">
    <property type="protein sequence ID" value="KAA0172456.1"/>
    <property type="molecule type" value="Genomic_DNA"/>
</dbReference>
<protein>
    <submittedName>
        <fullName evidence="7">Uncharacterized protein</fullName>
    </submittedName>
</protein>
<dbReference type="EMBL" id="VLTL01000016">
    <property type="protein sequence ID" value="KAA0170091.1"/>
    <property type="molecule type" value="Genomic_DNA"/>
</dbReference>
<evidence type="ECO:0000313" key="14">
    <source>
        <dbReference type="Proteomes" id="UP000325113"/>
    </source>
</evidence>
<gene>
    <name evidence="10" type="ORF">FNF27_06029</name>
    <name evidence="9" type="ORF">FNF28_01700</name>
    <name evidence="7" type="ORF">FNF29_05439</name>
    <name evidence="8" type="ORF">FNF31_02357</name>
</gene>
<feature type="binding site" evidence="6">
    <location>
        <position position="43"/>
    </location>
    <ligand>
        <name>Mg(2+)</name>
        <dbReference type="ChEBI" id="CHEBI:18420"/>
    </ligand>
</feature>
<dbReference type="PRINTS" id="PR00318">
    <property type="entry name" value="GPROTEINA"/>
</dbReference>
<sequence length="401" mass="44213">MGICASATDATTSKIDQAMMTSGRQEEEKIKLLLLGAGQSGKSTLFKQMKVLFGAGFSDKERAAMRPVIAANTIAAAKTLIENAPRLGFDIDNTDASDEVMAAVADPDCLDDTMAENLAAVWSDTGIQSAFAHRSEFQLEDCASYFLSRAKKQAEPGYIPTVDDVLRARVRTTGIVSELYTIFDTPIEMYDVGGQRNERKKWIHAFDGVNALIFVAAISEYDQVLLEDESRNRIDEALELFEDIAESKFFKKKPIMLFLNKCDLFEEKLAAGIPIRYVPDAADAAAAGGAVDVDDVAFDGRKAARFPHFDGETLEGLDKEADAEEWTARLEEAKEFFRQEFLGRVPDRTVEGAINPVSVRFSTATDKDNVKFLFENCKEIILGENLRNSGFMAADGLEDDL</sequence>
<proteinExistence type="predicted"/>
<feature type="binding site" evidence="5">
    <location>
        <begin position="191"/>
        <end position="195"/>
    </location>
    <ligand>
        <name>GTP</name>
        <dbReference type="ChEBI" id="CHEBI:37565"/>
    </ligand>
</feature>
<dbReference type="Proteomes" id="UP000324907">
    <property type="component" value="Unassembled WGS sequence"/>
</dbReference>
<evidence type="ECO:0000313" key="7">
    <source>
        <dbReference type="EMBL" id="KAA0150199.1"/>
    </source>
</evidence>
<dbReference type="OMA" id="CAYMESK"/>
<dbReference type="InterPro" id="IPR027417">
    <property type="entry name" value="P-loop_NTPase"/>
</dbReference>
<dbReference type="SMART" id="SM00275">
    <property type="entry name" value="G_alpha"/>
    <property type="match status" value="1"/>
</dbReference>